<keyword evidence="6" id="KW-1185">Reference proteome</keyword>
<feature type="transmembrane region" description="Helical" evidence="3">
    <location>
        <begin position="195"/>
        <end position="216"/>
    </location>
</feature>
<dbReference type="InterPro" id="IPR036259">
    <property type="entry name" value="MFS_trans_sf"/>
</dbReference>
<comment type="subcellular location">
    <subcellularLocation>
        <location evidence="1">Membrane</location>
        <topology evidence="1">Multi-pass membrane protein</topology>
    </subcellularLocation>
</comment>
<feature type="transmembrane region" description="Helical" evidence="3">
    <location>
        <begin position="28"/>
        <end position="45"/>
    </location>
</feature>
<evidence type="ECO:0000313" key="6">
    <source>
        <dbReference type="Proteomes" id="UP000242146"/>
    </source>
</evidence>
<dbReference type="InterPro" id="IPR050327">
    <property type="entry name" value="Proton-linked_MCT"/>
</dbReference>
<feature type="domain" description="Major facilitator superfamily (MFS) profile" evidence="4">
    <location>
        <begin position="1"/>
        <end position="313"/>
    </location>
</feature>
<feature type="transmembrane region" description="Helical" evidence="3">
    <location>
        <begin position="289"/>
        <end position="308"/>
    </location>
</feature>
<accession>A0A1X2GBP6</accession>
<dbReference type="PANTHER" id="PTHR11360">
    <property type="entry name" value="MONOCARBOXYLATE TRANSPORTER"/>
    <property type="match status" value="1"/>
</dbReference>
<dbReference type="Pfam" id="PF07690">
    <property type="entry name" value="MFS_1"/>
    <property type="match status" value="1"/>
</dbReference>
<dbReference type="Gene3D" id="1.20.1250.20">
    <property type="entry name" value="MFS general substrate transporter like domains"/>
    <property type="match status" value="2"/>
</dbReference>
<feature type="transmembrane region" description="Helical" evidence="3">
    <location>
        <begin position="130"/>
        <end position="150"/>
    </location>
</feature>
<feature type="transmembrane region" description="Helical" evidence="3">
    <location>
        <begin position="89"/>
        <end position="109"/>
    </location>
</feature>
<evidence type="ECO:0000256" key="1">
    <source>
        <dbReference type="ARBA" id="ARBA00004141"/>
    </source>
</evidence>
<dbReference type="SUPFAM" id="SSF103473">
    <property type="entry name" value="MFS general substrate transporter"/>
    <property type="match status" value="1"/>
</dbReference>
<keyword evidence="3" id="KW-0472">Membrane</keyword>
<feature type="transmembrane region" description="Helical" evidence="3">
    <location>
        <begin position="222"/>
        <end position="243"/>
    </location>
</feature>
<dbReference type="InterPro" id="IPR011701">
    <property type="entry name" value="MFS"/>
</dbReference>
<dbReference type="AlphaFoldDB" id="A0A1X2GBP6"/>
<reference evidence="5 6" key="1">
    <citation type="submission" date="2016-07" db="EMBL/GenBank/DDBJ databases">
        <title>Pervasive Adenine N6-methylation of Active Genes in Fungi.</title>
        <authorList>
            <consortium name="DOE Joint Genome Institute"/>
            <person name="Mondo S.J."/>
            <person name="Dannebaum R.O."/>
            <person name="Kuo R.C."/>
            <person name="Labutti K."/>
            <person name="Haridas S."/>
            <person name="Kuo A."/>
            <person name="Salamov A."/>
            <person name="Ahrendt S.R."/>
            <person name="Lipzen A."/>
            <person name="Sullivan W."/>
            <person name="Andreopoulos W.B."/>
            <person name="Clum A."/>
            <person name="Lindquist E."/>
            <person name="Daum C."/>
            <person name="Ramamoorthy G.K."/>
            <person name="Gryganskyi A."/>
            <person name="Culley D."/>
            <person name="Magnuson J.K."/>
            <person name="James T.Y."/>
            <person name="O'Malley M.A."/>
            <person name="Stajich J.E."/>
            <person name="Spatafora J.W."/>
            <person name="Visel A."/>
            <person name="Grigoriev I.V."/>
        </authorList>
    </citation>
    <scope>NUCLEOTIDE SEQUENCE [LARGE SCALE GENOMIC DNA]</scope>
    <source>
        <strain evidence="5 6">NRRL 3301</strain>
    </source>
</reference>
<dbReference type="GO" id="GO:0016020">
    <property type="term" value="C:membrane"/>
    <property type="evidence" value="ECO:0007669"/>
    <property type="project" value="UniProtKB-SubCell"/>
</dbReference>
<comment type="caution">
    <text evidence="5">The sequence shown here is derived from an EMBL/GenBank/DDBJ whole genome shotgun (WGS) entry which is preliminary data.</text>
</comment>
<sequence>MAIGTVLSPLGLILASFATQLWHIYLAQGLLFGIGCGLAFAPSLALPSQYFTRNRSLATGIAVAGSGVGGVSLSPMITQLIQTIGYRDAIRVLGAFGFGILVIATSLAFSKFRPASSGHGYFSSMVDIKLLSHDFNVLLVFCFLVPFGYLGPYFLAPQYATYLGYDATTGANLVSIMSGLNSVSRITMGFLADRFGKLNTMVVTTILAGVIPMVVWQFSYTYGVFVVFCVLYGFTSSVFVSLLPPTLAQVVGVENIQRAIGMSYMMTFFGSLVGPPLIGVLMQNYGWTAAIQFSGAPTIAGGLVILYLRMRHSKGKLFMVI</sequence>
<evidence type="ECO:0000313" key="5">
    <source>
        <dbReference type="EMBL" id="ORX49935.1"/>
    </source>
</evidence>
<evidence type="ECO:0000256" key="2">
    <source>
        <dbReference type="ARBA" id="ARBA00006727"/>
    </source>
</evidence>
<dbReference type="InterPro" id="IPR020846">
    <property type="entry name" value="MFS_dom"/>
</dbReference>
<dbReference type="EMBL" id="MCGT01000025">
    <property type="protein sequence ID" value="ORX49935.1"/>
    <property type="molecule type" value="Genomic_DNA"/>
</dbReference>
<name>A0A1X2GBP6_9FUNG</name>
<dbReference type="STRING" id="101127.A0A1X2GBP6"/>
<dbReference type="PANTHER" id="PTHR11360:SF284">
    <property type="entry name" value="EG:103B4.3 PROTEIN-RELATED"/>
    <property type="match status" value="1"/>
</dbReference>
<keyword evidence="3" id="KW-1133">Transmembrane helix</keyword>
<dbReference type="GO" id="GO:0022857">
    <property type="term" value="F:transmembrane transporter activity"/>
    <property type="evidence" value="ECO:0007669"/>
    <property type="project" value="InterPro"/>
</dbReference>
<feature type="transmembrane region" description="Helical" evidence="3">
    <location>
        <begin position="264"/>
        <end position="283"/>
    </location>
</feature>
<organism evidence="5 6">
    <name type="scientific">Hesseltinella vesiculosa</name>
    <dbReference type="NCBI Taxonomy" id="101127"/>
    <lineage>
        <taxon>Eukaryota</taxon>
        <taxon>Fungi</taxon>
        <taxon>Fungi incertae sedis</taxon>
        <taxon>Mucoromycota</taxon>
        <taxon>Mucoromycotina</taxon>
        <taxon>Mucoromycetes</taxon>
        <taxon>Mucorales</taxon>
        <taxon>Cunninghamellaceae</taxon>
        <taxon>Hesseltinella</taxon>
    </lineage>
</organism>
<comment type="similarity">
    <text evidence="2">Belongs to the major facilitator superfamily. Monocarboxylate porter (TC 2.A.1.13) family.</text>
</comment>
<evidence type="ECO:0000256" key="3">
    <source>
        <dbReference type="SAM" id="Phobius"/>
    </source>
</evidence>
<dbReference type="PROSITE" id="PS50850">
    <property type="entry name" value="MFS"/>
    <property type="match status" value="1"/>
</dbReference>
<dbReference type="OrthoDB" id="2213137at2759"/>
<keyword evidence="3" id="KW-0812">Transmembrane</keyword>
<proteinExistence type="inferred from homology"/>
<evidence type="ECO:0000259" key="4">
    <source>
        <dbReference type="PROSITE" id="PS50850"/>
    </source>
</evidence>
<protein>
    <submittedName>
        <fullName evidence="5">MFS general substrate transporter</fullName>
    </submittedName>
</protein>
<gene>
    <name evidence="5" type="ORF">DM01DRAFT_1338066</name>
</gene>
<dbReference type="Proteomes" id="UP000242146">
    <property type="component" value="Unassembled WGS sequence"/>
</dbReference>
<feature type="transmembrane region" description="Helical" evidence="3">
    <location>
        <begin position="57"/>
        <end position="77"/>
    </location>
</feature>